<sequence>MSKFASVVSRSVIKAKSFYARSLAIGLTGWLSAKPAFADLPTVESPSSSGSGTGLNGQLTGYIQDGLVLGGLVLCAIAFFMVAQNCLVTFNEVRNERATWVKFGSIVVVGVALLVAIIWLLGKSADIIN</sequence>
<name>A0ABX0RUD6_9GAMM</name>
<keyword evidence="2" id="KW-0732">Signal</keyword>
<accession>A0ABX0RUD6</accession>
<keyword evidence="4" id="KW-1185">Reference proteome</keyword>
<dbReference type="EMBL" id="VWXC01000019">
    <property type="protein sequence ID" value="NIG21195.1"/>
    <property type="molecule type" value="Genomic_DNA"/>
</dbReference>
<proteinExistence type="predicted"/>
<evidence type="ECO:0000256" key="2">
    <source>
        <dbReference type="SAM" id="SignalP"/>
    </source>
</evidence>
<keyword evidence="1" id="KW-1133">Transmembrane helix</keyword>
<evidence type="ECO:0000256" key="1">
    <source>
        <dbReference type="SAM" id="Phobius"/>
    </source>
</evidence>
<keyword evidence="1" id="KW-0472">Membrane</keyword>
<keyword evidence="1" id="KW-0812">Transmembrane</keyword>
<dbReference type="Proteomes" id="UP001515780">
    <property type="component" value="Unassembled WGS sequence"/>
</dbReference>
<dbReference type="Pfam" id="PF11190">
    <property type="entry name" value="DUF2976"/>
    <property type="match status" value="1"/>
</dbReference>
<feature type="transmembrane region" description="Helical" evidence="1">
    <location>
        <begin position="100"/>
        <end position="121"/>
    </location>
</feature>
<dbReference type="NCBIfam" id="TIGR03745">
    <property type="entry name" value="conj_TIGR03745"/>
    <property type="match status" value="1"/>
</dbReference>
<feature type="chain" id="PRO_5045814109" evidence="2">
    <location>
        <begin position="39"/>
        <end position="129"/>
    </location>
</feature>
<reference evidence="3 4" key="1">
    <citation type="journal article" date="2019" name="bioRxiv">
        <title>Bacteria contribute to plant secondary compound degradation in a generalist herbivore system.</title>
        <authorList>
            <person name="Francoeur C.B."/>
            <person name="Khadempour L."/>
            <person name="Moreira-Soto R.D."/>
            <person name="Gotting K."/>
            <person name="Book A.J."/>
            <person name="Pinto-Tomas A.A."/>
            <person name="Keefover-Ring K."/>
            <person name="Currie C.R."/>
        </authorList>
    </citation>
    <scope>NUCLEOTIDE SEQUENCE [LARGE SCALE GENOMIC DNA]</scope>
    <source>
        <strain evidence="3">Al-1710</strain>
    </source>
</reference>
<evidence type="ECO:0000313" key="4">
    <source>
        <dbReference type="Proteomes" id="UP001515780"/>
    </source>
</evidence>
<dbReference type="RefSeq" id="WP_166935545.1">
    <property type="nucleotide sequence ID" value="NZ_VWXC01000019.1"/>
</dbReference>
<feature type="transmembrane region" description="Helical" evidence="1">
    <location>
        <begin position="62"/>
        <end position="88"/>
    </location>
</feature>
<gene>
    <name evidence="3" type="ORF">F3J37_21185</name>
</gene>
<protein>
    <submittedName>
        <fullName evidence="3">TIGR03745 family integrating conjugative element membrane protein</fullName>
    </submittedName>
</protein>
<comment type="caution">
    <text evidence="3">The sequence shown here is derived from an EMBL/GenBank/DDBJ whole genome shotgun (WGS) entry which is preliminary data.</text>
</comment>
<dbReference type="InterPro" id="IPR021356">
    <property type="entry name" value="Integr_conj_element_PFL4702"/>
</dbReference>
<organism evidence="3 4">
    <name type="scientific">Candidatus Pantoea communis</name>
    <dbReference type="NCBI Taxonomy" id="2608354"/>
    <lineage>
        <taxon>Bacteria</taxon>
        <taxon>Pseudomonadati</taxon>
        <taxon>Pseudomonadota</taxon>
        <taxon>Gammaproteobacteria</taxon>
        <taxon>Enterobacterales</taxon>
        <taxon>Erwiniaceae</taxon>
        <taxon>Pantoea</taxon>
    </lineage>
</organism>
<feature type="signal peptide" evidence="2">
    <location>
        <begin position="1"/>
        <end position="38"/>
    </location>
</feature>
<evidence type="ECO:0000313" key="3">
    <source>
        <dbReference type="EMBL" id="NIG21195.1"/>
    </source>
</evidence>